<feature type="compositionally biased region" description="Low complexity" evidence="1">
    <location>
        <begin position="49"/>
        <end position="58"/>
    </location>
</feature>
<dbReference type="Proteomes" id="UP000067626">
    <property type="component" value="Chromosome"/>
</dbReference>
<dbReference type="EMBL" id="CP012159">
    <property type="protein sequence ID" value="AKT41571.1"/>
    <property type="molecule type" value="Genomic_DNA"/>
</dbReference>
<feature type="compositionally biased region" description="Gly residues" evidence="1">
    <location>
        <begin position="59"/>
        <end position="68"/>
    </location>
</feature>
<dbReference type="STRING" id="52.CMC5_057780"/>
<proteinExistence type="predicted"/>
<evidence type="ECO:0000256" key="2">
    <source>
        <dbReference type="SAM" id="SignalP"/>
    </source>
</evidence>
<accession>A0A0K1EL98</accession>
<sequence length="285" mass="29333">MTLRTILPRSFAKQFVAALSFGALLAACAGDLPAGLTDEDPEEGGGGSPTTTTTTTTTTGGGTGGEGGSEAVREATYSVRLGTPVHEVELQAETDTTVIVTPNGFVGSVTLGVTGLAGGDVGTTWSNATVTLDGSTEVEVTLTLNTFSNSTVGTSLGKVTATSDVGVNDADLTIEILPQITIVIPPNVASRVNTTDSFGAYPTRIKALSNLSADNPINVRFYNQDGVPREIHADNPNQGFAHTGAAIQPGAYDARTRPVNVAGTYNFYMHGIANGESIRGRIVVE</sequence>
<protein>
    <submittedName>
        <fullName evidence="3">Uncharacterized protein</fullName>
    </submittedName>
</protein>
<evidence type="ECO:0000313" key="3">
    <source>
        <dbReference type="EMBL" id="AKT41571.1"/>
    </source>
</evidence>
<organism evidence="3 4">
    <name type="scientific">Chondromyces crocatus</name>
    <dbReference type="NCBI Taxonomy" id="52"/>
    <lineage>
        <taxon>Bacteria</taxon>
        <taxon>Pseudomonadati</taxon>
        <taxon>Myxococcota</taxon>
        <taxon>Polyangia</taxon>
        <taxon>Polyangiales</taxon>
        <taxon>Polyangiaceae</taxon>
        <taxon>Chondromyces</taxon>
    </lineage>
</organism>
<evidence type="ECO:0000313" key="4">
    <source>
        <dbReference type="Proteomes" id="UP000067626"/>
    </source>
</evidence>
<keyword evidence="4" id="KW-1185">Reference proteome</keyword>
<keyword evidence="2" id="KW-0732">Signal</keyword>
<name>A0A0K1EL98_CHOCO</name>
<feature type="signal peptide" evidence="2">
    <location>
        <begin position="1"/>
        <end position="29"/>
    </location>
</feature>
<dbReference type="RefSeq" id="WP_050433335.1">
    <property type="nucleotide sequence ID" value="NZ_CP012159.1"/>
</dbReference>
<evidence type="ECO:0000256" key="1">
    <source>
        <dbReference type="SAM" id="MobiDB-lite"/>
    </source>
</evidence>
<dbReference type="KEGG" id="ccro:CMC5_057780"/>
<dbReference type="PROSITE" id="PS51257">
    <property type="entry name" value="PROKAR_LIPOPROTEIN"/>
    <property type="match status" value="1"/>
</dbReference>
<feature type="region of interest" description="Disordered" evidence="1">
    <location>
        <begin position="35"/>
        <end position="70"/>
    </location>
</feature>
<gene>
    <name evidence="3" type="ORF">CMC5_057780</name>
</gene>
<reference evidence="3 4" key="1">
    <citation type="submission" date="2015-07" db="EMBL/GenBank/DDBJ databases">
        <title>Genome analysis of myxobacterium Chondromyces crocatus Cm c5 reveals a high potential for natural compound synthesis and the genetic basis for the loss of fruiting body formation.</title>
        <authorList>
            <person name="Zaburannyi N."/>
            <person name="Bunk B."/>
            <person name="Maier J."/>
            <person name="Overmann J."/>
            <person name="Mueller R."/>
        </authorList>
    </citation>
    <scope>NUCLEOTIDE SEQUENCE [LARGE SCALE GENOMIC DNA]</scope>
    <source>
        <strain evidence="3 4">Cm c5</strain>
    </source>
</reference>
<dbReference type="OrthoDB" id="9825299at2"/>
<dbReference type="AlphaFoldDB" id="A0A0K1EL98"/>
<feature type="chain" id="PRO_5005459634" evidence="2">
    <location>
        <begin position="30"/>
        <end position="285"/>
    </location>
</feature>